<reference evidence="1 2" key="1">
    <citation type="submission" date="2024-01" db="EMBL/GenBank/DDBJ databases">
        <authorList>
            <person name="Botero Cardona J."/>
        </authorList>
    </citation>
    <scope>NUCLEOTIDE SEQUENCE [LARGE SCALE GENOMIC DNA]</scope>
    <source>
        <strain evidence="1 2">LMG 33000</strain>
    </source>
</reference>
<accession>A0ABP0EQ12</accession>
<protein>
    <submittedName>
        <fullName evidence="1">Uncharacterized protein</fullName>
    </submittedName>
</protein>
<gene>
    <name evidence="1" type="ORF">R54876_GBNLAHCA_00877</name>
</gene>
<evidence type="ECO:0000313" key="1">
    <source>
        <dbReference type="EMBL" id="CAK8054313.1"/>
    </source>
</evidence>
<dbReference type="Proteomes" id="UP001314241">
    <property type="component" value="Unassembled WGS sequence"/>
</dbReference>
<keyword evidence="2" id="KW-1185">Reference proteome</keyword>
<dbReference type="EMBL" id="CAWVOH010000002">
    <property type="protein sequence ID" value="CAK8054313.1"/>
    <property type="molecule type" value="Genomic_DNA"/>
</dbReference>
<dbReference type="RefSeq" id="WP_349641866.1">
    <property type="nucleotide sequence ID" value="NZ_CAWVOH010000002.1"/>
</dbReference>
<name>A0ABP0EQ12_9LACO</name>
<proteinExistence type="predicted"/>
<evidence type="ECO:0000313" key="2">
    <source>
        <dbReference type="Proteomes" id="UP001314241"/>
    </source>
</evidence>
<comment type="caution">
    <text evidence="1">The sequence shown here is derived from an EMBL/GenBank/DDBJ whole genome shotgun (WGS) entry which is preliminary data.</text>
</comment>
<sequence length="126" mass="14691">MFSFLKRLGQKDGAIEKPNFDESNWQQTSQAAVFFDGYQSALKIAESQEKAAQVETLKAQYEPLQQAFLKRLEARLKYESSQIENQDERDQYIIDQIKAVRAYTSEMPITVRTRLAELKHHLFESD</sequence>
<organism evidence="1 2">
    <name type="scientific">Eupransor demetentiae</name>
    <dbReference type="NCBI Taxonomy" id="3109584"/>
    <lineage>
        <taxon>Bacteria</taxon>
        <taxon>Bacillati</taxon>
        <taxon>Bacillota</taxon>
        <taxon>Bacilli</taxon>
        <taxon>Lactobacillales</taxon>
        <taxon>Lactobacillaceae</taxon>
        <taxon>Eupransor</taxon>
    </lineage>
</organism>